<dbReference type="Pfam" id="PF05546">
    <property type="entry name" value="She9_MDM33"/>
    <property type="match status" value="1"/>
</dbReference>
<gene>
    <name evidence="12" type="ORF">EV356DRAFT_459181</name>
</gene>
<feature type="region of interest" description="Disordered" evidence="11">
    <location>
        <begin position="79"/>
        <end position="103"/>
    </location>
</feature>
<keyword evidence="5 10" id="KW-1133">Transmembrane helix</keyword>
<keyword evidence="3 10" id="KW-0999">Mitochondrion inner membrane</keyword>
<evidence type="ECO:0000256" key="7">
    <source>
        <dbReference type="ARBA" id="ARBA00023128"/>
    </source>
</evidence>
<feature type="transmembrane region" description="Helical" evidence="10">
    <location>
        <begin position="415"/>
        <end position="437"/>
    </location>
</feature>
<feature type="compositionally biased region" description="Basic and acidic residues" evidence="11">
    <location>
        <begin position="79"/>
        <end position="93"/>
    </location>
</feature>
<dbReference type="GO" id="GO:0007007">
    <property type="term" value="P:inner mitochondrial membrane organization"/>
    <property type="evidence" value="ECO:0007669"/>
    <property type="project" value="TreeGrafter"/>
</dbReference>
<keyword evidence="8 10" id="KW-0472">Membrane</keyword>
<comment type="subcellular location">
    <subcellularLocation>
        <location evidence="10">Mitochondrion inner membrane</location>
        <topology evidence="10">Multi-pass membrane protein</topology>
    </subcellularLocation>
</comment>
<keyword evidence="13" id="KW-1185">Reference proteome</keyword>
<dbReference type="AlphaFoldDB" id="A0A6A6HPW8"/>
<dbReference type="Proteomes" id="UP000800092">
    <property type="component" value="Unassembled WGS sequence"/>
</dbReference>
<dbReference type="InterPro" id="IPR008839">
    <property type="entry name" value="MDM33_fungi"/>
</dbReference>
<sequence length="440" mass="49633">MKSLLAKGYRCKSFESYLLQQSFQRSVSTAPYRKTSLNSICLRCQLRAFSHRSIKGTVPRFGVQGQVLVRNITSTNFRRQDPKARSERIRDDELPISEPNLPSNRERRRTAISKRLSIITDSFLTSLSLVSHRVNTYTGTDYTPITTLRNAISAQESSVRTLHEAVASAKTAYDAAHSQQVSSQKEVVGLLERKASWSATDLERYMALIRSEHVNEQEVATSLATLREKERELEQGRRQLEKMERQQYHEEQIWSDTIRRNSTWITIGLMGFNIVLLLVNIVGVEPWRRRKLVREFKKTLEEKTAGVSTTVDGVSGDTEKEIDEVTEPKGVALEDLEHENKATDAQVALMDVGVEGAIPVGLEAEEVGAVGQKDSTTMETSTPITHGSPSRFTFFKEYMQDIFSERLISLRKIDVTYVALQGVAVGFASMGIIFVVLRPK</sequence>
<evidence type="ECO:0000256" key="2">
    <source>
        <dbReference type="ARBA" id="ARBA00022692"/>
    </source>
</evidence>
<evidence type="ECO:0000256" key="8">
    <source>
        <dbReference type="ARBA" id="ARBA00023136"/>
    </source>
</evidence>
<comment type="similarity">
    <text evidence="1 10">Belongs to the SHE9 family.</text>
</comment>
<evidence type="ECO:0000256" key="10">
    <source>
        <dbReference type="RuleBase" id="RU364128"/>
    </source>
</evidence>
<evidence type="ECO:0000256" key="1">
    <source>
        <dbReference type="ARBA" id="ARBA00007472"/>
    </source>
</evidence>
<protein>
    <recommendedName>
        <fullName evidence="10">Sensitive to high expression protein 9, mitochondrial</fullName>
    </recommendedName>
</protein>
<evidence type="ECO:0000256" key="5">
    <source>
        <dbReference type="ARBA" id="ARBA00022989"/>
    </source>
</evidence>
<accession>A0A6A6HPW8</accession>
<reference evidence="12" key="1">
    <citation type="journal article" date="2020" name="Stud. Mycol.">
        <title>101 Dothideomycetes genomes: a test case for predicting lifestyles and emergence of pathogens.</title>
        <authorList>
            <person name="Haridas S."/>
            <person name="Albert R."/>
            <person name="Binder M."/>
            <person name="Bloem J."/>
            <person name="Labutti K."/>
            <person name="Salamov A."/>
            <person name="Andreopoulos B."/>
            <person name="Baker S."/>
            <person name="Barry K."/>
            <person name="Bills G."/>
            <person name="Bluhm B."/>
            <person name="Cannon C."/>
            <person name="Castanera R."/>
            <person name="Culley D."/>
            <person name="Daum C."/>
            <person name="Ezra D."/>
            <person name="Gonzalez J."/>
            <person name="Henrissat B."/>
            <person name="Kuo A."/>
            <person name="Liang C."/>
            <person name="Lipzen A."/>
            <person name="Lutzoni F."/>
            <person name="Magnuson J."/>
            <person name="Mondo S."/>
            <person name="Nolan M."/>
            <person name="Ohm R."/>
            <person name="Pangilinan J."/>
            <person name="Park H.-J."/>
            <person name="Ramirez L."/>
            <person name="Alfaro M."/>
            <person name="Sun H."/>
            <person name="Tritt A."/>
            <person name="Yoshinaga Y."/>
            <person name="Zwiers L.-H."/>
            <person name="Turgeon B."/>
            <person name="Goodwin S."/>
            <person name="Spatafora J."/>
            <person name="Crous P."/>
            <person name="Grigoriev I."/>
        </authorList>
    </citation>
    <scope>NUCLEOTIDE SEQUENCE</scope>
    <source>
        <strain evidence="12">Tuck. ex Michener</strain>
    </source>
</reference>
<feature type="transmembrane region" description="Helical" evidence="10">
    <location>
        <begin position="264"/>
        <end position="284"/>
    </location>
</feature>
<dbReference type="PANTHER" id="PTHR31961">
    <property type="entry name" value="SENSITIVE TO HIGH EXPRESSION PROTEIN 9, MITOCHONDRIAL"/>
    <property type="match status" value="1"/>
</dbReference>
<comment type="subunit">
    <text evidence="10">Homooligomer.</text>
</comment>
<proteinExistence type="inferred from homology"/>
<organism evidence="12 13">
    <name type="scientific">Viridothelium virens</name>
    <name type="common">Speckled blister lichen</name>
    <name type="synonym">Trypethelium virens</name>
    <dbReference type="NCBI Taxonomy" id="1048519"/>
    <lineage>
        <taxon>Eukaryota</taxon>
        <taxon>Fungi</taxon>
        <taxon>Dikarya</taxon>
        <taxon>Ascomycota</taxon>
        <taxon>Pezizomycotina</taxon>
        <taxon>Dothideomycetes</taxon>
        <taxon>Dothideomycetes incertae sedis</taxon>
        <taxon>Trypetheliales</taxon>
        <taxon>Trypetheliaceae</taxon>
        <taxon>Viridothelium</taxon>
    </lineage>
</organism>
<dbReference type="OrthoDB" id="5595506at2759"/>
<evidence type="ECO:0000256" key="3">
    <source>
        <dbReference type="ARBA" id="ARBA00022792"/>
    </source>
</evidence>
<keyword evidence="6" id="KW-0175">Coiled coil</keyword>
<keyword evidence="4 10" id="KW-0809">Transit peptide</keyword>
<dbReference type="GO" id="GO:0005743">
    <property type="term" value="C:mitochondrial inner membrane"/>
    <property type="evidence" value="ECO:0007669"/>
    <property type="project" value="UniProtKB-SubCell"/>
</dbReference>
<evidence type="ECO:0000256" key="9">
    <source>
        <dbReference type="ARBA" id="ARBA00024807"/>
    </source>
</evidence>
<keyword evidence="2 10" id="KW-0812">Transmembrane</keyword>
<name>A0A6A6HPW8_VIRVR</name>
<evidence type="ECO:0000313" key="12">
    <source>
        <dbReference type="EMBL" id="KAF2240165.1"/>
    </source>
</evidence>
<evidence type="ECO:0000256" key="6">
    <source>
        <dbReference type="ARBA" id="ARBA00023054"/>
    </source>
</evidence>
<keyword evidence="7 10" id="KW-0496">Mitochondrion</keyword>
<dbReference type="EMBL" id="ML991771">
    <property type="protein sequence ID" value="KAF2240165.1"/>
    <property type="molecule type" value="Genomic_DNA"/>
</dbReference>
<evidence type="ECO:0000256" key="11">
    <source>
        <dbReference type="SAM" id="MobiDB-lite"/>
    </source>
</evidence>
<evidence type="ECO:0000313" key="13">
    <source>
        <dbReference type="Proteomes" id="UP000800092"/>
    </source>
</evidence>
<dbReference type="PANTHER" id="PTHR31961:SF3">
    <property type="entry name" value="SENSITIVE TO HIGH EXPRESSION PROTEIN 9, MITOCHONDRIAL"/>
    <property type="match status" value="1"/>
</dbReference>
<evidence type="ECO:0000256" key="4">
    <source>
        <dbReference type="ARBA" id="ARBA00022946"/>
    </source>
</evidence>
<comment type="function">
    <text evidence="9">Required for the maintenance of the structure of the mitochondrial inner membrane. Involved in mitochondrial morphology. Causes growth arrest when highly overexpressed.</text>
</comment>